<proteinExistence type="predicted"/>
<dbReference type="HOGENOM" id="CLU_1798643_0_0_1"/>
<dbReference type="Proteomes" id="UP000015102">
    <property type="component" value="Unassembled WGS sequence"/>
</dbReference>
<dbReference type="AlphaFoldDB" id="T1GSV2"/>
<protein>
    <submittedName>
        <fullName evidence="2">Uncharacterized protein</fullName>
    </submittedName>
</protein>
<dbReference type="EMBL" id="CAQQ02006321">
    <property type="status" value="NOT_ANNOTATED_CDS"/>
    <property type="molecule type" value="Genomic_DNA"/>
</dbReference>
<organism evidence="2 3">
    <name type="scientific">Megaselia scalaris</name>
    <name type="common">Humpbacked fly</name>
    <name type="synonym">Phora scalaris</name>
    <dbReference type="NCBI Taxonomy" id="36166"/>
    <lineage>
        <taxon>Eukaryota</taxon>
        <taxon>Metazoa</taxon>
        <taxon>Ecdysozoa</taxon>
        <taxon>Arthropoda</taxon>
        <taxon>Hexapoda</taxon>
        <taxon>Insecta</taxon>
        <taxon>Pterygota</taxon>
        <taxon>Neoptera</taxon>
        <taxon>Endopterygota</taxon>
        <taxon>Diptera</taxon>
        <taxon>Brachycera</taxon>
        <taxon>Muscomorpha</taxon>
        <taxon>Platypezoidea</taxon>
        <taxon>Phoridae</taxon>
        <taxon>Megaseliini</taxon>
        <taxon>Megaselia</taxon>
    </lineage>
</organism>
<reference evidence="3" key="1">
    <citation type="submission" date="2013-02" db="EMBL/GenBank/DDBJ databases">
        <authorList>
            <person name="Hughes D."/>
        </authorList>
    </citation>
    <scope>NUCLEOTIDE SEQUENCE</scope>
    <source>
        <strain>Durham</strain>
        <strain evidence="3">NC isolate 2 -- Noor lab</strain>
    </source>
</reference>
<sequence length="144" mass="17354">MCFFALKLLIICIFSIVSSKCEFKHPSCDFDLVEIRTSILEYLPKECQELYKEDQTDGIEKFKKAKEESLVFKKFYEALKSKTETFDENDPENLEINFHLLKEIYTKNQNEFYFNRCKLQKDFMNYFECLMEERKEIEGKLNSL</sequence>
<feature type="signal peptide" evidence="1">
    <location>
        <begin position="1"/>
        <end position="19"/>
    </location>
</feature>
<evidence type="ECO:0000313" key="2">
    <source>
        <dbReference type="EnsemblMetazoa" id="MESCA006764-PA"/>
    </source>
</evidence>
<accession>T1GSV2</accession>
<evidence type="ECO:0000313" key="3">
    <source>
        <dbReference type="Proteomes" id="UP000015102"/>
    </source>
</evidence>
<feature type="chain" id="PRO_5004577103" evidence="1">
    <location>
        <begin position="20"/>
        <end position="144"/>
    </location>
</feature>
<keyword evidence="1" id="KW-0732">Signal</keyword>
<evidence type="ECO:0000256" key="1">
    <source>
        <dbReference type="SAM" id="SignalP"/>
    </source>
</evidence>
<name>T1GSV2_MEGSC</name>
<reference evidence="2" key="2">
    <citation type="submission" date="2015-06" db="UniProtKB">
        <authorList>
            <consortium name="EnsemblMetazoa"/>
        </authorList>
    </citation>
    <scope>IDENTIFICATION</scope>
</reference>
<keyword evidence="3" id="KW-1185">Reference proteome</keyword>
<dbReference type="EnsemblMetazoa" id="MESCA006764-RA">
    <property type="protein sequence ID" value="MESCA006764-PA"/>
    <property type="gene ID" value="MESCA006764"/>
</dbReference>